<evidence type="ECO:0000313" key="2">
    <source>
        <dbReference type="Proteomes" id="UP000799428"/>
    </source>
</evidence>
<organism evidence="1 2">
    <name type="scientific">Pleomassaria siparia CBS 279.74</name>
    <dbReference type="NCBI Taxonomy" id="1314801"/>
    <lineage>
        <taxon>Eukaryota</taxon>
        <taxon>Fungi</taxon>
        <taxon>Dikarya</taxon>
        <taxon>Ascomycota</taxon>
        <taxon>Pezizomycotina</taxon>
        <taxon>Dothideomycetes</taxon>
        <taxon>Pleosporomycetidae</taxon>
        <taxon>Pleosporales</taxon>
        <taxon>Pleomassariaceae</taxon>
        <taxon>Pleomassaria</taxon>
    </lineage>
</organism>
<dbReference type="EMBL" id="MU005768">
    <property type="protein sequence ID" value="KAF2710761.1"/>
    <property type="molecule type" value="Genomic_DNA"/>
</dbReference>
<gene>
    <name evidence="1" type="ORF">K504DRAFT_235287</name>
</gene>
<dbReference type="AlphaFoldDB" id="A0A6G1KE95"/>
<name>A0A6G1KE95_9PLEO</name>
<keyword evidence="2" id="KW-1185">Reference proteome</keyword>
<reference evidence="1" key="1">
    <citation type="journal article" date="2020" name="Stud. Mycol.">
        <title>101 Dothideomycetes genomes: a test case for predicting lifestyles and emergence of pathogens.</title>
        <authorList>
            <person name="Haridas S."/>
            <person name="Albert R."/>
            <person name="Binder M."/>
            <person name="Bloem J."/>
            <person name="Labutti K."/>
            <person name="Salamov A."/>
            <person name="Andreopoulos B."/>
            <person name="Baker S."/>
            <person name="Barry K."/>
            <person name="Bills G."/>
            <person name="Bluhm B."/>
            <person name="Cannon C."/>
            <person name="Castanera R."/>
            <person name="Culley D."/>
            <person name="Daum C."/>
            <person name="Ezra D."/>
            <person name="Gonzalez J."/>
            <person name="Henrissat B."/>
            <person name="Kuo A."/>
            <person name="Liang C."/>
            <person name="Lipzen A."/>
            <person name="Lutzoni F."/>
            <person name="Magnuson J."/>
            <person name="Mondo S."/>
            <person name="Nolan M."/>
            <person name="Ohm R."/>
            <person name="Pangilinan J."/>
            <person name="Park H.-J."/>
            <person name="Ramirez L."/>
            <person name="Alfaro M."/>
            <person name="Sun H."/>
            <person name="Tritt A."/>
            <person name="Yoshinaga Y."/>
            <person name="Zwiers L.-H."/>
            <person name="Turgeon B."/>
            <person name="Goodwin S."/>
            <person name="Spatafora J."/>
            <person name="Crous P."/>
            <person name="Grigoriev I."/>
        </authorList>
    </citation>
    <scope>NUCLEOTIDE SEQUENCE</scope>
    <source>
        <strain evidence="1">CBS 279.74</strain>
    </source>
</reference>
<protein>
    <submittedName>
        <fullName evidence="1">Uncharacterized protein</fullName>
    </submittedName>
</protein>
<dbReference type="Proteomes" id="UP000799428">
    <property type="component" value="Unassembled WGS sequence"/>
</dbReference>
<sequence length="115" mass="12744">MLPSPPLLPLVSGIYFVSSCRGFLIHRLARHTSFYLGISARISFALSHTMQHFPSFFFQTLQTPPKTSSPPYTSISMSVFIHELEQSRTSYFCPVSVAFLELPSHAAGGTVSLFS</sequence>
<evidence type="ECO:0000313" key="1">
    <source>
        <dbReference type="EMBL" id="KAF2710761.1"/>
    </source>
</evidence>
<proteinExistence type="predicted"/>
<accession>A0A6G1KE95</accession>